<name>A0A1N6IWD8_9BACT</name>
<gene>
    <name evidence="1" type="ORF">SAMN02745161_3003</name>
</gene>
<reference evidence="2" key="1">
    <citation type="submission" date="2016-11" db="EMBL/GenBank/DDBJ databases">
        <authorList>
            <person name="Varghese N."/>
            <person name="Submissions S."/>
        </authorList>
    </citation>
    <scope>NUCLEOTIDE SEQUENCE [LARGE SCALE GENOMIC DNA]</scope>
    <source>
        <strain evidence="2">DSM 17456</strain>
    </source>
</reference>
<evidence type="ECO:0000313" key="2">
    <source>
        <dbReference type="Proteomes" id="UP000184694"/>
    </source>
</evidence>
<keyword evidence="2" id="KW-1185">Reference proteome</keyword>
<dbReference type="RefSeq" id="WP_084539515.1">
    <property type="nucleotide sequence ID" value="NZ_FSRG01000007.1"/>
</dbReference>
<evidence type="ECO:0000313" key="1">
    <source>
        <dbReference type="EMBL" id="SIO36342.1"/>
    </source>
</evidence>
<dbReference type="AlphaFoldDB" id="A0A1N6IWD8"/>
<dbReference type="OrthoDB" id="47198at2"/>
<sequence>MAVKYHIHTKMMASGDHEVHVEGCDWCPPDDQLCCVGKFETSKQAMESAKKIYPDANGCHHCMPEHYHLP</sequence>
<dbReference type="EMBL" id="FSRG01000007">
    <property type="protein sequence ID" value="SIO36342.1"/>
    <property type="molecule type" value="Genomic_DNA"/>
</dbReference>
<dbReference type="Proteomes" id="UP000184694">
    <property type="component" value="Unassembled WGS sequence"/>
</dbReference>
<accession>A0A1N6IWD8</accession>
<proteinExistence type="predicted"/>
<protein>
    <submittedName>
        <fullName evidence="1">Uncharacterized protein</fullName>
    </submittedName>
</protein>
<organism evidence="1 2">
    <name type="scientific">Halodesulfovibrio marinisediminis DSM 17456</name>
    <dbReference type="NCBI Taxonomy" id="1121457"/>
    <lineage>
        <taxon>Bacteria</taxon>
        <taxon>Pseudomonadati</taxon>
        <taxon>Thermodesulfobacteriota</taxon>
        <taxon>Desulfovibrionia</taxon>
        <taxon>Desulfovibrionales</taxon>
        <taxon>Desulfovibrionaceae</taxon>
        <taxon>Halodesulfovibrio</taxon>
    </lineage>
</organism>